<evidence type="ECO:0000256" key="1">
    <source>
        <dbReference type="ARBA" id="ARBA00022729"/>
    </source>
</evidence>
<proteinExistence type="predicted"/>
<evidence type="ECO:0000313" key="4">
    <source>
        <dbReference type="Proteomes" id="UP000187203"/>
    </source>
</evidence>
<name>A0A1R3IU98_9ROSI</name>
<evidence type="ECO:0000259" key="2">
    <source>
        <dbReference type="Pfam" id="PF05617"/>
    </source>
</evidence>
<comment type="caution">
    <text evidence="3">The sequence shown here is derived from an EMBL/GenBank/DDBJ whole genome shotgun (WGS) entry which is preliminary data.</text>
</comment>
<dbReference type="Pfam" id="PF05617">
    <property type="entry name" value="Prolamin_like"/>
    <property type="match status" value="1"/>
</dbReference>
<keyword evidence="1" id="KW-0732">Signal</keyword>
<organism evidence="3 4">
    <name type="scientific">Corchorus olitorius</name>
    <dbReference type="NCBI Taxonomy" id="93759"/>
    <lineage>
        <taxon>Eukaryota</taxon>
        <taxon>Viridiplantae</taxon>
        <taxon>Streptophyta</taxon>
        <taxon>Embryophyta</taxon>
        <taxon>Tracheophyta</taxon>
        <taxon>Spermatophyta</taxon>
        <taxon>Magnoliopsida</taxon>
        <taxon>eudicotyledons</taxon>
        <taxon>Gunneridae</taxon>
        <taxon>Pentapetalae</taxon>
        <taxon>rosids</taxon>
        <taxon>malvids</taxon>
        <taxon>Malvales</taxon>
        <taxon>Malvaceae</taxon>
        <taxon>Grewioideae</taxon>
        <taxon>Apeibeae</taxon>
        <taxon>Corchorus</taxon>
    </lineage>
</organism>
<dbReference type="AlphaFoldDB" id="A0A1R3IU98"/>
<evidence type="ECO:0000313" key="3">
    <source>
        <dbReference type="EMBL" id="OMO86143.1"/>
    </source>
</evidence>
<accession>A0A1R3IU98</accession>
<dbReference type="Proteomes" id="UP000187203">
    <property type="component" value="Unassembled WGS sequence"/>
</dbReference>
<reference evidence="4" key="1">
    <citation type="submission" date="2013-09" db="EMBL/GenBank/DDBJ databases">
        <title>Corchorus olitorius genome sequencing.</title>
        <authorList>
            <person name="Alam M."/>
            <person name="Haque M.S."/>
            <person name="Islam M.S."/>
            <person name="Emdad E.M."/>
            <person name="Islam M.M."/>
            <person name="Ahmed B."/>
            <person name="Halim A."/>
            <person name="Hossen Q.M.M."/>
            <person name="Hossain M.Z."/>
            <person name="Ahmed R."/>
            <person name="Khan M.M."/>
            <person name="Islam R."/>
            <person name="Rashid M.M."/>
            <person name="Khan S.A."/>
            <person name="Rahman M.S."/>
            <person name="Alam M."/>
            <person name="Yahiya A.S."/>
            <person name="Khan M.S."/>
            <person name="Azam M.S."/>
            <person name="Haque T."/>
            <person name="Lashkar M.Z.H."/>
            <person name="Akhand A.I."/>
            <person name="Morshed G."/>
            <person name="Roy S."/>
            <person name="Uddin K.S."/>
            <person name="Rabeya T."/>
            <person name="Hossain A.S."/>
            <person name="Chowdhury A."/>
            <person name="Snigdha A.R."/>
            <person name="Mortoza M.S."/>
            <person name="Matin S.A."/>
            <person name="Hoque S.M.E."/>
            <person name="Islam M.K."/>
            <person name="Roy D.K."/>
            <person name="Haider R."/>
            <person name="Moosa M.M."/>
            <person name="Elias S.M."/>
            <person name="Hasan A.M."/>
            <person name="Jahan S."/>
            <person name="Shafiuddin M."/>
            <person name="Mahmood N."/>
            <person name="Shommy N.S."/>
        </authorList>
    </citation>
    <scope>NUCLEOTIDE SEQUENCE [LARGE SCALE GENOMIC DNA]</scope>
    <source>
        <strain evidence="4">cv. O-4</strain>
    </source>
</reference>
<gene>
    <name evidence="3" type="ORF">COLO4_21293</name>
</gene>
<dbReference type="EMBL" id="AWUE01017623">
    <property type="protein sequence ID" value="OMO86143.1"/>
    <property type="molecule type" value="Genomic_DNA"/>
</dbReference>
<dbReference type="InterPro" id="IPR008502">
    <property type="entry name" value="Prolamin-like"/>
</dbReference>
<protein>
    <recommendedName>
        <fullName evidence="2">Prolamin-like domain-containing protein</fullName>
    </recommendedName>
</protein>
<dbReference type="PANTHER" id="PTHR31951:SF22">
    <property type="entry name" value="ECA1 GAMETOGENESIS RELATED FAMILY"/>
    <property type="match status" value="1"/>
</dbReference>
<dbReference type="PANTHER" id="PTHR31951">
    <property type="entry name" value="BIFUNCTIONAL INHIBITOR/LIPID-TRANSFER PROTEIN/SEED STORAGE 2S ALBUMIN SUPERFAMILY PROTEIN-RELATED"/>
    <property type="match status" value="1"/>
</dbReference>
<sequence length="79" mass="8482">MGLPCVRKVFTSIFKIGAVTKKCCGEVMVLGKVCHDAFVKKTLEDPIYKNLSESTIANKSIKTWNTCASVIGISPSSSA</sequence>
<dbReference type="OrthoDB" id="946177at2759"/>
<feature type="domain" description="Prolamin-like" evidence="2">
    <location>
        <begin position="5"/>
        <end position="67"/>
    </location>
</feature>
<keyword evidence="4" id="KW-1185">Reference proteome</keyword>